<dbReference type="OrthoDB" id="4686155at2759"/>
<comment type="caution">
    <text evidence="2">The sequence shown here is derived from an EMBL/GenBank/DDBJ whole genome shotgun (WGS) entry which is preliminary data.</text>
</comment>
<keyword evidence="3" id="KW-1185">Reference proteome</keyword>
<name>A0A4Q4TWP6_9PEZI</name>
<organism evidence="2 3">
    <name type="scientific">Monosporascus ibericus</name>
    <dbReference type="NCBI Taxonomy" id="155417"/>
    <lineage>
        <taxon>Eukaryota</taxon>
        <taxon>Fungi</taxon>
        <taxon>Dikarya</taxon>
        <taxon>Ascomycota</taxon>
        <taxon>Pezizomycotina</taxon>
        <taxon>Sordariomycetes</taxon>
        <taxon>Xylariomycetidae</taxon>
        <taxon>Xylariales</taxon>
        <taxon>Xylariales incertae sedis</taxon>
        <taxon>Monosporascus</taxon>
    </lineage>
</organism>
<dbReference type="EMBL" id="QJNU01000025">
    <property type="protein sequence ID" value="RYP10013.1"/>
    <property type="molecule type" value="Genomic_DNA"/>
</dbReference>
<sequence length="188" mass="19622">MRRPQAGRVALSLLLAGQATLLAAGPTANARRATSCTELSTTMPDWLISNALSSDWPGAGGGRVQLFANHVPTGEIASCNVAYSMNTTDGRIIDHDPAAAHECMNFSGTTALNTSVQLDMDTLFLTVRSSWVCEGDGDDTKRYAAAGSANLDRDTSPGACLVQPSLLGNATTCYIADVGIKGELSGVW</sequence>
<dbReference type="AlphaFoldDB" id="A0A4Q4TWP6"/>
<evidence type="ECO:0000313" key="3">
    <source>
        <dbReference type="Proteomes" id="UP000293360"/>
    </source>
</evidence>
<gene>
    <name evidence="2" type="ORF">DL764_000942</name>
</gene>
<evidence type="ECO:0008006" key="4">
    <source>
        <dbReference type="Google" id="ProtNLM"/>
    </source>
</evidence>
<dbReference type="Proteomes" id="UP000293360">
    <property type="component" value="Unassembled WGS sequence"/>
</dbReference>
<reference evidence="2 3" key="1">
    <citation type="submission" date="2018-06" db="EMBL/GenBank/DDBJ databases">
        <title>Complete Genomes of Monosporascus.</title>
        <authorList>
            <person name="Robinson A.J."/>
            <person name="Natvig D.O."/>
        </authorList>
    </citation>
    <scope>NUCLEOTIDE SEQUENCE [LARGE SCALE GENOMIC DNA]</scope>
    <source>
        <strain evidence="2 3">CBS 110550</strain>
    </source>
</reference>
<feature type="chain" id="PRO_5020713609" description="AA1-like domain-containing protein" evidence="1">
    <location>
        <begin position="25"/>
        <end position="188"/>
    </location>
</feature>
<keyword evidence="1" id="KW-0732">Signal</keyword>
<protein>
    <recommendedName>
        <fullName evidence="4">AA1-like domain-containing protein</fullName>
    </recommendedName>
</protein>
<accession>A0A4Q4TWP6</accession>
<evidence type="ECO:0000256" key="1">
    <source>
        <dbReference type="SAM" id="SignalP"/>
    </source>
</evidence>
<proteinExistence type="predicted"/>
<feature type="signal peptide" evidence="1">
    <location>
        <begin position="1"/>
        <end position="24"/>
    </location>
</feature>
<evidence type="ECO:0000313" key="2">
    <source>
        <dbReference type="EMBL" id="RYP10013.1"/>
    </source>
</evidence>